<feature type="transmembrane region" description="Helical" evidence="1">
    <location>
        <begin position="118"/>
        <end position="139"/>
    </location>
</feature>
<evidence type="ECO:0000256" key="1">
    <source>
        <dbReference type="SAM" id="Phobius"/>
    </source>
</evidence>
<name>A0A5J4UBZ3_9EUKA</name>
<accession>A0A5J4UBZ3</accession>
<evidence type="ECO:0000313" key="3">
    <source>
        <dbReference type="Proteomes" id="UP000324800"/>
    </source>
</evidence>
<dbReference type="EMBL" id="SNRW01018053">
    <property type="protein sequence ID" value="KAA6367710.1"/>
    <property type="molecule type" value="Genomic_DNA"/>
</dbReference>
<keyword evidence="1" id="KW-0472">Membrane</keyword>
<organism evidence="2 3">
    <name type="scientific">Streblomastix strix</name>
    <dbReference type="NCBI Taxonomy" id="222440"/>
    <lineage>
        <taxon>Eukaryota</taxon>
        <taxon>Metamonada</taxon>
        <taxon>Preaxostyla</taxon>
        <taxon>Oxymonadida</taxon>
        <taxon>Streblomastigidae</taxon>
        <taxon>Streblomastix</taxon>
    </lineage>
</organism>
<keyword evidence="1" id="KW-0812">Transmembrane</keyword>
<keyword evidence="1" id="KW-1133">Transmembrane helix</keyword>
<comment type="caution">
    <text evidence="2">The sequence shown here is derived from an EMBL/GenBank/DDBJ whole genome shotgun (WGS) entry which is preliminary data.</text>
</comment>
<sequence>MMLVKDDLDRDEDDDDVELSAKDLGQFEQEHNKLVKYKSLWNDNVESVCKDGESKMSYLVSGTAQCLKGNALQIGGALDGICVCVIFLMMQIPFNLFLFENNYKHGGHFQTYSGSSSAIEYIILFGVVFAQRELVNWYFCRDCIRC</sequence>
<dbReference type="Proteomes" id="UP000324800">
    <property type="component" value="Unassembled WGS sequence"/>
</dbReference>
<dbReference type="AlphaFoldDB" id="A0A5J4UBZ3"/>
<feature type="transmembrane region" description="Helical" evidence="1">
    <location>
        <begin position="77"/>
        <end position="98"/>
    </location>
</feature>
<proteinExistence type="predicted"/>
<reference evidence="2 3" key="1">
    <citation type="submission" date="2019-03" db="EMBL/GenBank/DDBJ databases">
        <title>Single cell metagenomics reveals metabolic interactions within the superorganism composed of flagellate Streblomastix strix and complex community of Bacteroidetes bacteria on its surface.</title>
        <authorList>
            <person name="Treitli S.C."/>
            <person name="Kolisko M."/>
            <person name="Husnik F."/>
            <person name="Keeling P."/>
            <person name="Hampl V."/>
        </authorList>
    </citation>
    <scope>NUCLEOTIDE SEQUENCE [LARGE SCALE GENOMIC DNA]</scope>
    <source>
        <strain evidence="2">ST1C</strain>
    </source>
</reference>
<evidence type="ECO:0000313" key="2">
    <source>
        <dbReference type="EMBL" id="KAA6367710.1"/>
    </source>
</evidence>
<gene>
    <name evidence="2" type="ORF">EZS28_036763</name>
</gene>
<protein>
    <submittedName>
        <fullName evidence="2">Uncharacterized protein</fullName>
    </submittedName>
</protein>